<keyword evidence="3" id="KW-1185">Reference proteome</keyword>
<dbReference type="InterPro" id="IPR057135">
    <property type="entry name" value="At4g27190-like_LRR"/>
</dbReference>
<comment type="caution">
    <text evidence="2">The sequence shown here is derived from an EMBL/GenBank/DDBJ whole genome shotgun (WGS) entry which is preliminary data.</text>
</comment>
<dbReference type="Proteomes" id="UP000237347">
    <property type="component" value="Unassembled WGS sequence"/>
</dbReference>
<evidence type="ECO:0000313" key="3">
    <source>
        <dbReference type="Proteomes" id="UP000237347"/>
    </source>
</evidence>
<dbReference type="AlphaFoldDB" id="A0AAW0KPH9"/>
<dbReference type="Pfam" id="PF23247">
    <property type="entry name" value="LRR_RPS2"/>
    <property type="match status" value="1"/>
</dbReference>
<proteinExistence type="predicted"/>
<evidence type="ECO:0000313" key="2">
    <source>
        <dbReference type="EMBL" id="KAK7840702.1"/>
    </source>
</evidence>
<feature type="domain" description="Disease resistance protein At4g27190-like leucine-rich repeats" evidence="1">
    <location>
        <begin position="17"/>
        <end position="89"/>
    </location>
</feature>
<gene>
    <name evidence="2" type="ORF">CFP56_016293</name>
</gene>
<dbReference type="EMBL" id="PKMF04000255">
    <property type="protein sequence ID" value="KAK7840702.1"/>
    <property type="molecule type" value="Genomic_DNA"/>
</dbReference>
<organism evidence="2 3">
    <name type="scientific">Quercus suber</name>
    <name type="common">Cork oak</name>
    <dbReference type="NCBI Taxonomy" id="58331"/>
    <lineage>
        <taxon>Eukaryota</taxon>
        <taxon>Viridiplantae</taxon>
        <taxon>Streptophyta</taxon>
        <taxon>Embryophyta</taxon>
        <taxon>Tracheophyta</taxon>
        <taxon>Spermatophyta</taxon>
        <taxon>Magnoliopsida</taxon>
        <taxon>eudicotyledons</taxon>
        <taxon>Gunneridae</taxon>
        <taxon>Pentapetalae</taxon>
        <taxon>rosids</taxon>
        <taxon>fabids</taxon>
        <taxon>Fagales</taxon>
        <taxon>Fagaceae</taxon>
        <taxon>Quercus</taxon>
    </lineage>
</organism>
<reference evidence="2 3" key="1">
    <citation type="journal article" date="2018" name="Sci. Data">
        <title>The draft genome sequence of cork oak.</title>
        <authorList>
            <person name="Ramos A.M."/>
            <person name="Usie A."/>
            <person name="Barbosa P."/>
            <person name="Barros P.M."/>
            <person name="Capote T."/>
            <person name="Chaves I."/>
            <person name="Simoes F."/>
            <person name="Abreu I."/>
            <person name="Carrasquinho I."/>
            <person name="Faro C."/>
            <person name="Guimaraes J.B."/>
            <person name="Mendonca D."/>
            <person name="Nobrega F."/>
            <person name="Rodrigues L."/>
            <person name="Saibo N.J.M."/>
            <person name="Varela M.C."/>
            <person name="Egas C."/>
            <person name="Matos J."/>
            <person name="Miguel C.M."/>
            <person name="Oliveira M.M."/>
            <person name="Ricardo C.P."/>
            <person name="Goncalves S."/>
        </authorList>
    </citation>
    <scope>NUCLEOTIDE SEQUENCE [LARGE SCALE GENOMIC DNA]</scope>
    <source>
        <strain evidence="3">cv. HL8</strain>
    </source>
</reference>
<accession>A0AAW0KPH9</accession>
<name>A0AAW0KPH9_QUESU</name>
<sequence length="89" mass="10092">MTDIQQCVGFIPEPIISRKLFSSKTILWTPNIEEIYTSNADSLEVVFDLKGLKVDEECQRIAVVAQLKALTIQYSSMLGYVWKNVPRGI</sequence>
<protein>
    <recommendedName>
        <fullName evidence="1">Disease resistance protein At4g27190-like leucine-rich repeats domain-containing protein</fullName>
    </recommendedName>
</protein>
<evidence type="ECO:0000259" key="1">
    <source>
        <dbReference type="Pfam" id="PF23247"/>
    </source>
</evidence>